<dbReference type="EMBL" id="PDOD01000003">
    <property type="protein sequence ID" value="PYZ92893.1"/>
    <property type="molecule type" value="Genomic_DNA"/>
</dbReference>
<feature type="transmembrane region" description="Helical" evidence="6">
    <location>
        <begin position="55"/>
        <end position="75"/>
    </location>
</feature>
<evidence type="ECO:0000313" key="8">
    <source>
        <dbReference type="EMBL" id="PYZ92893.1"/>
    </source>
</evidence>
<dbReference type="Gene3D" id="1.20.1250.20">
    <property type="entry name" value="MFS general substrate transporter like domains"/>
    <property type="match status" value="2"/>
</dbReference>
<feature type="transmembrane region" description="Helical" evidence="6">
    <location>
        <begin position="297"/>
        <end position="314"/>
    </location>
</feature>
<keyword evidence="4 6" id="KW-1133">Transmembrane helix</keyword>
<feature type="transmembrane region" description="Helical" evidence="6">
    <location>
        <begin position="108"/>
        <end position="130"/>
    </location>
</feature>
<dbReference type="InterPro" id="IPR011701">
    <property type="entry name" value="MFS"/>
</dbReference>
<sequence length="425" mass="47206">MQNILGDWQEQFRHYNKNIRLFMISSILLHIGMGIFMIIYNYYIRELGYDDQMNGSVIAMQSAATALFLLPAGILSDRVGRKKIILVGAVLAATSLFLRATLSIDIFLLSGAFMTGMFMAFIQVSSIPLLAENSTEKQRVHLFSFNFAMIMVANVIGNTLGGTLSDFFQVFGGMSSLWSIRITLLIGSVFFFAALVPMWKINEKRKIRSKTIQDRSFKKLFKTHRTGLKIILLFAVAQILIGFGSGLVIPYLNLYFVDRFNISHTLVGLILSSGQAMTAVALMIGPAVVRKVGEVRAVVILQLLSIPFLLITAFTETLWLAVFGFLFRQALMNAGNPIQMSLMMRSVDDSIKGLANSVGQAVFQLGWAVMGPVSTTIVVMYGAYSGYAIVFSITAMLYIVGTIYFFLVFRKPISNEKIRKQSQAG</sequence>
<dbReference type="SUPFAM" id="SSF103473">
    <property type="entry name" value="MFS general substrate transporter"/>
    <property type="match status" value="1"/>
</dbReference>
<accession>A0A323TJP8</accession>
<evidence type="ECO:0000259" key="7">
    <source>
        <dbReference type="PROSITE" id="PS50850"/>
    </source>
</evidence>
<evidence type="ECO:0000256" key="4">
    <source>
        <dbReference type="ARBA" id="ARBA00022989"/>
    </source>
</evidence>
<name>A0A323TJP8_9BACI</name>
<keyword evidence="9" id="KW-1185">Reference proteome</keyword>
<dbReference type="AlphaFoldDB" id="A0A323TJP8"/>
<feature type="transmembrane region" description="Helical" evidence="6">
    <location>
        <begin position="230"/>
        <end position="252"/>
    </location>
</feature>
<dbReference type="PANTHER" id="PTHR23525">
    <property type="entry name" value="TRANSPORTER, PUTATIVE-RELATED"/>
    <property type="match status" value="1"/>
</dbReference>
<dbReference type="GO" id="GO:0005886">
    <property type="term" value="C:plasma membrane"/>
    <property type="evidence" value="ECO:0007669"/>
    <property type="project" value="UniProtKB-SubCell"/>
</dbReference>
<evidence type="ECO:0000256" key="5">
    <source>
        <dbReference type="ARBA" id="ARBA00023136"/>
    </source>
</evidence>
<keyword evidence="5 6" id="KW-0472">Membrane</keyword>
<evidence type="ECO:0000256" key="6">
    <source>
        <dbReference type="SAM" id="Phobius"/>
    </source>
</evidence>
<dbReference type="Pfam" id="PF07690">
    <property type="entry name" value="MFS_1"/>
    <property type="match status" value="2"/>
</dbReference>
<keyword evidence="3 6" id="KW-0812">Transmembrane</keyword>
<evidence type="ECO:0000313" key="9">
    <source>
        <dbReference type="Proteomes" id="UP000248214"/>
    </source>
</evidence>
<dbReference type="Proteomes" id="UP000248214">
    <property type="component" value="Unassembled WGS sequence"/>
</dbReference>
<evidence type="ECO:0000256" key="1">
    <source>
        <dbReference type="ARBA" id="ARBA00004651"/>
    </source>
</evidence>
<comment type="subcellular location">
    <subcellularLocation>
        <location evidence="1">Cell membrane</location>
        <topology evidence="1">Multi-pass membrane protein</topology>
    </subcellularLocation>
</comment>
<protein>
    <submittedName>
        <fullName evidence="8">MFS transporter</fullName>
    </submittedName>
</protein>
<keyword evidence="2" id="KW-0813">Transport</keyword>
<evidence type="ECO:0000256" key="2">
    <source>
        <dbReference type="ARBA" id="ARBA00022448"/>
    </source>
</evidence>
<dbReference type="PANTHER" id="PTHR23525:SF1">
    <property type="entry name" value="NODULIN-LIKE DOMAIN-CONTAINING PROTEIN"/>
    <property type="match status" value="1"/>
</dbReference>
<dbReference type="InterPro" id="IPR020846">
    <property type="entry name" value="MFS_dom"/>
</dbReference>
<feature type="transmembrane region" description="Helical" evidence="6">
    <location>
        <begin position="21"/>
        <end position="43"/>
    </location>
</feature>
<evidence type="ECO:0000256" key="3">
    <source>
        <dbReference type="ARBA" id="ARBA00022692"/>
    </source>
</evidence>
<dbReference type="OrthoDB" id="9810492at2"/>
<feature type="transmembrane region" description="Helical" evidence="6">
    <location>
        <begin position="180"/>
        <end position="199"/>
    </location>
</feature>
<proteinExistence type="predicted"/>
<dbReference type="PROSITE" id="PS00216">
    <property type="entry name" value="SUGAR_TRANSPORT_1"/>
    <property type="match status" value="1"/>
</dbReference>
<dbReference type="PROSITE" id="PS50850">
    <property type="entry name" value="MFS"/>
    <property type="match status" value="1"/>
</dbReference>
<comment type="caution">
    <text evidence="8">The sequence shown here is derived from an EMBL/GenBank/DDBJ whole genome shotgun (WGS) entry which is preliminary data.</text>
</comment>
<feature type="transmembrane region" description="Helical" evidence="6">
    <location>
        <begin position="84"/>
        <end position="102"/>
    </location>
</feature>
<dbReference type="RefSeq" id="WP_110610441.1">
    <property type="nucleotide sequence ID" value="NZ_PDOD01000003.1"/>
</dbReference>
<feature type="transmembrane region" description="Helical" evidence="6">
    <location>
        <begin position="264"/>
        <end position="285"/>
    </location>
</feature>
<feature type="domain" description="Major facilitator superfamily (MFS) profile" evidence="7">
    <location>
        <begin position="18"/>
        <end position="413"/>
    </location>
</feature>
<gene>
    <name evidence="8" type="ORF">CR194_14720</name>
</gene>
<organism evidence="8 9">
    <name type="scientific">Salipaludibacillus keqinensis</name>
    <dbReference type="NCBI Taxonomy" id="2045207"/>
    <lineage>
        <taxon>Bacteria</taxon>
        <taxon>Bacillati</taxon>
        <taxon>Bacillota</taxon>
        <taxon>Bacilli</taxon>
        <taxon>Bacillales</taxon>
        <taxon>Bacillaceae</taxon>
    </lineage>
</organism>
<feature type="transmembrane region" description="Helical" evidence="6">
    <location>
        <begin position="142"/>
        <end position="160"/>
    </location>
</feature>
<feature type="transmembrane region" description="Helical" evidence="6">
    <location>
        <begin position="387"/>
        <end position="409"/>
    </location>
</feature>
<reference evidence="8 9" key="1">
    <citation type="submission" date="2017-10" db="EMBL/GenBank/DDBJ databases">
        <title>Bacillus sp. nov., a halophilic bacterium isolated from a Keqin Lake.</title>
        <authorList>
            <person name="Wang H."/>
        </authorList>
    </citation>
    <scope>NUCLEOTIDE SEQUENCE [LARGE SCALE GENOMIC DNA]</scope>
    <source>
        <strain evidence="8 9">KQ-12</strain>
    </source>
</reference>
<dbReference type="GO" id="GO:0022857">
    <property type="term" value="F:transmembrane transporter activity"/>
    <property type="evidence" value="ECO:0007669"/>
    <property type="project" value="InterPro"/>
</dbReference>
<dbReference type="InterPro" id="IPR036259">
    <property type="entry name" value="MFS_trans_sf"/>
</dbReference>
<dbReference type="InterPro" id="IPR005829">
    <property type="entry name" value="Sugar_transporter_CS"/>
</dbReference>